<evidence type="ECO:0000256" key="7">
    <source>
        <dbReference type="SAM" id="Phobius"/>
    </source>
</evidence>
<evidence type="ECO:0000256" key="2">
    <source>
        <dbReference type="ARBA" id="ARBA00008141"/>
    </source>
</evidence>
<dbReference type="PANTHER" id="PTHR12316">
    <property type="entry name" value="NINJURIN-RELATED"/>
    <property type="match status" value="1"/>
</dbReference>
<dbReference type="EMBL" id="LJIG01000109">
    <property type="protein sequence ID" value="KRT86831.1"/>
    <property type="molecule type" value="Genomic_DNA"/>
</dbReference>
<evidence type="ECO:0008006" key="10">
    <source>
        <dbReference type="Google" id="ProtNLM"/>
    </source>
</evidence>
<dbReference type="PANTHER" id="PTHR12316:SF1">
    <property type="entry name" value="NINJURIN-B"/>
    <property type="match status" value="1"/>
</dbReference>
<evidence type="ECO:0000256" key="6">
    <source>
        <dbReference type="ARBA" id="ARBA00023136"/>
    </source>
</evidence>
<gene>
    <name evidence="8" type="ORF">AMK59_547</name>
</gene>
<keyword evidence="9" id="KW-1185">Reference proteome</keyword>
<protein>
    <recommendedName>
        <fullName evidence="10">Ninjurin-1</fullName>
    </recommendedName>
</protein>
<dbReference type="InterPro" id="IPR007007">
    <property type="entry name" value="Ninjurin"/>
</dbReference>
<organism evidence="8 9">
    <name type="scientific">Oryctes borbonicus</name>
    <dbReference type="NCBI Taxonomy" id="1629725"/>
    <lineage>
        <taxon>Eukaryota</taxon>
        <taxon>Metazoa</taxon>
        <taxon>Ecdysozoa</taxon>
        <taxon>Arthropoda</taxon>
        <taxon>Hexapoda</taxon>
        <taxon>Insecta</taxon>
        <taxon>Pterygota</taxon>
        <taxon>Neoptera</taxon>
        <taxon>Endopterygota</taxon>
        <taxon>Coleoptera</taxon>
        <taxon>Polyphaga</taxon>
        <taxon>Scarabaeiformia</taxon>
        <taxon>Scarabaeidae</taxon>
        <taxon>Dynastinae</taxon>
        <taxon>Oryctes</taxon>
    </lineage>
</organism>
<dbReference type="GO" id="GO:0016020">
    <property type="term" value="C:membrane"/>
    <property type="evidence" value="ECO:0007669"/>
    <property type="project" value="UniProtKB-SubCell"/>
</dbReference>
<evidence type="ECO:0000256" key="3">
    <source>
        <dbReference type="ARBA" id="ARBA00022692"/>
    </source>
</evidence>
<proteinExistence type="inferred from homology"/>
<dbReference type="AlphaFoldDB" id="A0A0T6BHS1"/>
<evidence type="ECO:0000256" key="5">
    <source>
        <dbReference type="ARBA" id="ARBA00022989"/>
    </source>
</evidence>
<comment type="subcellular location">
    <subcellularLocation>
        <location evidence="1">Membrane</location>
        <topology evidence="1">Multi-pass membrane protein</topology>
    </subcellularLocation>
</comment>
<evidence type="ECO:0000256" key="1">
    <source>
        <dbReference type="ARBA" id="ARBA00004141"/>
    </source>
</evidence>
<accession>A0A0T6BHS1</accession>
<name>A0A0T6BHS1_9SCAR</name>
<evidence type="ECO:0000313" key="8">
    <source>
        <dbReference type="EMBL" id="KRT86831.1"/>
    </source>
</evidence>
<feature type="transmembrane region" description="Helical" evidence="7">
    <location>
        <begin position="109"/>
        <end position="134"/>
    </location>
</feature>
<reference evidence="8 9" key="1">
    <citation type="submission" date="2015-09" db="EMBL/GenBank/DDBJ databases">
        <title>Draft genome of the scarab beetle Oryctes borbonicus.</title>
        <authorList>
            <person name="Meyer J.M."/>
            <person name="Markov G.V."/>
            <person name="Baskaran P."/>
            <person name="Herrmann M."/>
            <person name="Sommer R.J."/>
            <person name="Roedelsperger C."/>
        </authorList>
    </citation>
    <scope>NUCLEOTIDE SEQUENCE [LARGE SCALE GENOMIC DNA]</scope>
    <source>
        <strain evidence="8">OB123</strain>
        <tissue evidence="8">Whole animal</tissue>
    </source>
</reference>
<dbReference type="OrthoDB" id="6114058at2759"/>
<dbReference type="Pfam" id="PF04923">
    <property type="entry name" value="Ninjurin"/>
    <property type="match status" value="1"/>
</dbReference>
<sequence length="165" mass="18437">MTTGIPNHLMVPSLSIRHKEDTLTRSTIRRTRSRSIERFSDEGDEEIEAEERVTIEEVNQEVQITSEDPKGNSYAAKKTVAQGMMDIALITANANQLRFLVLFTDPNGISFYVNVALIVISLLLQVAIGVALIFKGRLDFKGYSRKHAAKVINNYIVIGVFLVTI</sequence>
<feature type="non-terminal residue" evidence="8">
    <location>
        <position position="165"/>
    </location>
</feature>
<evidence type="ECO:0000256" key="4">
    <source>
        <dbReference type="ARBA" id="ARBA00022889"/>
    </source>
</evidence>
<dbReference type="GO" id="GO:0007155">
    <property type="term" value="P:cell adhesion"/>
    <property type="evidence" value="ECO:0007669"/>
    <property type="project" value="UniProtKB-KW"/>
</dbReference>
<keyword evidence="6 7" id="KW-0472">Membrane</keyword>
<dbReference type="Proteomes" id="UP000051574">
    <property type="component" value="Unassembled WGS sequence"/>
</dbReference>
<comment type="similarity">
    <text evidence="2">Belongs to the ninjurin family.</text>
</comment>
<keyword evidence="4" id="KW-0130">Cell adhesion</keyword>
<keyword evidence="5 7" id="KW-1133">Transmembrane helix</keyword>
<evidence type="ECO:0000313" key="9">
    <source>
        <dbReference type="Proteomes" id="UP000051574"/>
    </source>
</evidence>
<comment type="caution">
    <text evidence="8">The sequence shown here is derived from an EMBL/GenBank/DDBJ whole genome shotgun (WGS) entry which is preliminary data.</text>
</comment>
<keyword evidence="3 7" id="KW-0812">Transmembrane</keyword>
<dbReference type="GO" id="GO:0042246">
    <property type="term" value="P:tissue regeneration"/>
    <property type="evidence" value="ECO:0007669"/>
    <property type="project" value="InterPro"/>
</dbReference>